<keyword evidence="11" id="KW-1185">Reference proteome</keyword>
<protein>
    <recommendedName>
        <fullName evidence="8">Actin-related protein 2/3 complex subunit</fullName>
    </recommendedName>
</protein>
<evidence type="ECO:0000256" key="5">
    <source>
        <dbReference type="ARBA" id="ARBA00022737"/>
    </source>
</evidence>
<evidence type="ECO:0000256" key="2">
    <source>
        <dbReference type="ARBA" id="ARBA00006260"/>
    </source>
</evidence>
<dbReference type="Pfam" id="PF00400">
    <property type="entry name" value="WD40"/>
    <property type="match status" value="2"/>
</dbReference>
<organism evidence="10">
    <name type="scientific">Strongyloides ratti</name>
    <name type="common">Parasitic roundworm</name>
    <dbReference type="NCBI Taxonomy" id="34506"/>
    <lineage>
        <taxon>Eukaryota</taxon>
        <taxon>Metazoa</taxon>
        <taxon>Ecdysozoa</taxon>
        <taxon>Nematoda</taxon>
        <taxon>Chromadorea</taxon>
        <taxon>Rhabditida</taxon>
        <taxon>Tylenchina</taxon>
        <taxon>Panagrolaimomorpha</taxon>
        <taxon>Strongyloidoidea</taxon>
        <taxon>Strongyloididae</taxon>
        <taxon>Strongyloides</taxon>
    </lineage>
</organism>
<evidence type="ECO:0000256" key="8">
    <source>
        <dbReference type="PIRNR" id="PIRNR038093"/>
    </source>
</evidence>
<sequence length="374" mass="41620">MDSFTSKILKTCNFGIGPISCHAWNADKTQLAVSASSIIYIYSIEIKENQSTIDYSLLHTLSEHDLAITGLDWGSRTNRIVSCSQDKNAFVWTFDKSTNIWKPELVLVRINRAATCIKWAPLENKFAVGSGAKVVSICYYEKENDWWVSKQLKKPIKSTVNCITWHPNNCLIGVGACDFKGRIFSAYIKEVDEKPSPTSWGNKMPFGQLMAEYNVSSWILDIAFSPCGSRIAWVAHNSTLSVVDSEIDITKINSLKLKTLPLCSIEWVRENKLIGAGYDYVPMIFKVTDDGVSSYQGKADDSSVSGKSQESEGVFNAFQKFQNIDRKGTEVVNVKNASAHQNAIRQIVPFSGKCGNYTKYTTCGADGLMCLWTA</sequence>
<keyword evidence="7 8" id="KW-0206">Cytoskeleton</keyword>
<dbReference type="GeneID" id="36379674"/>
<evidence type="ECO:0000256" key="9">
    <source>
        <dbReference type="PROSITE-ProRule" id="PRU00221"/>
    </source>
</evidence>
<dbReference type="Gene3D" id="2.130.10.10">
    <property type="entry name" value="YVTN repeat-like/Quinoprotein amine dehydrogenase"/>
    <property type="match status" value="1"/>
</dbReference>
<dbReference type="InterPro" id="IPR036322">
    <property type="entry name" value="WD40_repeat_dom_sf"/>
</dbReference>
<evidence type="ECO:0000256" key="7">
    <source>
        <dbReference type="ARBA" id="ARBA00023212"/>
    </source>
</evidence>
<dbReference type="GO" id="GO:0034314">
    <property type="term" value="P:Arp2/3 complex-mediated actin nucleation"/>
    <property type="evidence" value="ECO:0007669"/>
    <property type="project" value="UniProtKB-UniRule"/>
</dbReference>
<evidence type="ECO:0000256" key="1">
    <source>
        <dbReference type="ARBA" id="ARBA00004245"/>
    </source>
</evidence>
<keyword evidence="6 8" id="KW-0009">Actin-binding</keyword>
<dbReference type="InterPro" id="IPR001680">
    <property type="entry name" value="WD40_rpt"/>
</dbReference>
<keyword evidence="3 8" id="KW-0963">Cytoplasm</keyword>
<evidence type="ECO:0000313" key="11">
    <source>
        <dbReference type="Proteomes" id="UP000035682"/>
    </source>
</evidence>
<dbReference type="STRING" id="34506.A0A090MYJ8"/>
<dbReference type="RefSeq" id="XP_024506509.1">
    <property type="nucleotide sequence ID" value="XM_024652988.1"/>
</dbReference>
<dbReference type="SUPFAM" id="SSF50978">
    <property type="entry name" value="WD40 repeat-like"/>
    <property type="match status" value="1"/>
</dbReference>
<evidence type="ECO:0000256" key="4">
    <source>
        <dbReference type="ARBA" id="ARBA00022574"/>
    </source>
</evidence>
<dbReference type="eggNOG" id="KOG1523">
    <property type="taxonomic scope" value="Eukaryota"/>
</dbReference>
<evidence type="ECO:0000256" key="6">
    <source>
        <dbReference type="ARBA" id="ARBA00023203"/>
    </source>
</evidence>
<dbReference type="PANTHER" id="PTHR10709">
    <property type="entry name" value="ACTIN-RELATED PROTEIN 2/3 COMPLEX SUBUNIT 1"/>
    <property type="match status" value="1"/>
</dbReference>
<keyword evidence="4 9" id="KW-0853">WD repeat</keyword>
<reference evidence="10 11" key="1">
    <citation type="submission" date="2014-09" db="EMBL/GenBank/DDBJ databases">
        <authorList>
            <person name="Martin A.A."/>
        </authorList>
    </citation>
    <scope>NUCLEOTIDE SEQUENCE</scope>
    <source>
        <strain evidence="11">ED321</strain>
        <strain evidence="10">ED321 Heterogonic</strain>
    </source>
</reference>
<dbReference type="PANTHER" id="PTHR10709:SF2">
    <property type="entry name" value="ACTIN-RELATED PROTEIN 2_3 COMPLEX SUBUNIT"/>
    <property type="match status" value="1"/>
</dbReference>
<dbReference type="CTD" id="36379674"/>
<dbReference type="GO" id="GO:0051015">
    <property type="term" value="F:actin filament binding"/>
    <property type="evidence" value="ECO:0007669"/>
    <property type="project" value="TreeGrafter"/>
</dbReference>
<comment type="function">
    <text evidence="8">Functions as component of the Arp2/3 complex which is involved in regulation of actin polymerization and together with an activating nucleation-promoting factor (NPF) mediates the formation of branched actin networks.</text>
</comment>
<name>A0A090MYJ8_STRRB</name>
<dbReference type="InterPro" id="IPR017383">
    <property type="entry name" value="ARPC1"/>
</dbReference>
<reference evidence="12" key="2">
    <citation type="submission" date="2020-12" db="UniProtKB">
        <authorList>
            <consortium name="WormBaseParasite"/>
        </authorList>
    </citation>
    <scope>IDENTIFICATION</scope>
</reference>
<dbReference type="EMBL" id="LN609529">
    <property type="protein sequence ID" value="CEF67309.1"/>
    <property type="molecule type" value="Genomic_DNA"/>
</dbReference>
<evidence type="ECO:0000313" key="13">
    <source>
        <dbReference type="WormBase" id="SRAE_2000197300"/>
    </source>
</evidence>
<feature type="repeat" description="WD" evidence="9">
    <location>
        <begin position="61"/>
        <end position="102"/>
    </location>
</feature>
<dbReference type="WBParaSite" id="SRAE_2000197300.1">
    <property type="protein sequence ID" value="SRAE_2000197300.1"/>
    <property type="gene ID" value="WBGene00262180"/>
</dbReference>
<dbReference type="AlphaFoldDB" id="A0A090MYJ8"/>
<dbReference type="GO" id="GO:0005885">
    <property type="term" value="C:Arp2/3 protein complex"/>
    <property type="evidence" value="ECO:0007669"/>
    <property type="project" value="UniProtKB-UniRule"/>
</dbReference>
<dbReference type="PROSITE" id="PS50082">
    <property type="entry name" value="WD_REPEATS_2"/>
    <property type="match status" value="1"/>
</dbReference>
<dbReference type="OMA" id="GSADFHC"/>
<evidence type="ECO:0000313" key="10">
    <source>
        <dbReference type="EMBL" id="CEF67309.1"/>
    </source>
</evidence>
<dbReference type="WormBase" id="SRAE_2000197300">
    <property type="protein sequence ID" value="SRP11141"/>
    <property type="gene ID" value="WBGene00262180"/>
</dbReference>
<evidence type="ECO:0000313" key="12">
    <source>
        <dbReference type="WBParaSite" id="SRAE_2000197300.1"/>
    </source>
</evidence>
<dbReference type="Proteomes" id="UP000035682">
    <property type="component" value="Unplaced"/>
</dbReference>
<comment type="subcellular location">
    <subcellularLocation>
        <location evidence="1">Cytoplasm</location>
        <location evidence="1">Cytoskeleton</location>
    </subcellularLocation>
</comment>
<gene>
    <name evidence="10 12 13" type="ORF">SRAE_2000197300</name>
</gene>
<proteinExistence type="inferred from homology"/>
<comment type="similarity">
    <text evidence="2 8">Belongs to the WD repeat ARPC1 family.</text>
</comment>
<dbReference type="SMART" id="SM00320">
    <property type="entry name" value="WD40"/>
    <property type="match status" value="5"/>
</dbReference>
<accession>A0A090MYJ8</accession>
<dbReference type="OrthoDB" id="406844at2759"/>
<dbReference type="InterPro" id="IPR015943">
    <property type="entry name" value="WD40/YVTN_repeat-like_dom_sf"/>
</dbReference>
<dbReference type="PIRSF" id="PIRSF038093">
    <property type="entry name" value="ARP2/3_su1"/>
    <property type="match status" value="1"/>
</dbReference>
<evidence type="ECO:0000256" key="3">
    <source>
        <dbReference type="ARBA" id="ARBA00022490"/>
    </source>
</evidence>
<keyword evidence="5" id="KW-0677">Repeat</keyword>